<evidence type="ECO:0000313" key="7">
    <source>
        <dbReference type="EMBL" id="KAL0090575.1"/>
    </source>
</evidence>
<dbReference type="Pfam" id="PF00069">
    <property type="entry name" value="Pkinase"/>
    <property type="match status" value="1"/>
</dbReference>
<dbReference type="PROSITE" id="PS00108">
    <property type="entry name" value="PROTEIN_KINASE_ST"/>
    <property type="match status" value="1"/>
</dbReference>
<evidence type="ECO:0000256" key="2">
    <source>
        <dbReference type="ARBA" id="ARBA00022741"/>
    </source>
</evidence>
<dbReference type="InterPro" id="IPR050339">
    <property type="entry name" value="CC_SR_Kinase"/>
</dbReference>
<dbReference type="SMART" id="SM00220">
    <property type="entry name" value="S_TKc"/>
    <property type="match status" value="1"/>
</dbReference>
<dbReference type="Proteomes" id="UP001448207">
    <property type="component" value="Unassembled WGS sequence"/>
</dbReference>
<evidence type="ECO:0000256" key="4">
    <source>
        <dbReference type="ARBA" id="ARBA00022840"/>
    </source>
</evidence>
<dbReference type="Gene3D" id="1.10.510.10">
    <property type="entry name" value="Transferase(Phosphotransferase) domain 1"/>
    <property type="match status" value="1"/>
</dbReference>
<dbReference type="PROSITE" id="PS50011">
    <property type="entry name" value="PROTEIN_KINASE_DOM"/>
    <property type="match status" value="1"/>
</dbReference>
<keyword evidence="3" id="KW-0418">Kinase</keyword>
<organism evidence="7 8">
    <name type="scientific">Phycomyces blakesleeanus</name>
    <dbReference type="NCBI Taxonomy" id="4837"/>
    <lineage>
        <taxon>Eukaryota</taxon>
        <taxon>Fungi</taxon>
        <taxon>Fungi incertae sedis</taxon>
        <taxon>Mucoromycota</taxon>
        <taxon>Mucoromycotina</taxon>
        <taxon>Mucoromycetes</taxon>
        <taxon>Mucorales</taxon>
        <taxon>Phycomycetaceae</taxon>
        <taxon>Phycomyces</taxon>
    </lineage>
</organism>
<dbReference type="EMBL" id="JBCLYO010000004">
    <property type="protein sequence ID" value="KAL0090575.1"/>
    <property type="molecule type" value="Genomic_DNA"/>
</dbReference>
<keyword evidence="1" id="KW-0808">Transferase</keyword>
<keyword evidence="4" id="KW-0067">ATP-binding</keyword>
<proteinExistence type="inferred from homology"/>
<sequence length="225" mass="25928">MELCESGSLAEYISHKDGQIEEDVLWNIIYELAKGLRDIHNAQVAHLDLKPSNILLDETGNLRIGDFGFSLQCSGEPRDIRGEGDRRYMAPDLLKDHFDMPADIYSFGLILLEMVTRTVLPDTGESWEMLRLGDFSDYKMTHVSQALQDLIRRLLTLNEKDRPTAQELLDHDDLKRFKAQDSSPHKGALYEYVKEIQDMSGDGESRLKRQDTYSTPKMKTDHCWY</sequence>
<evidence type="ECO:0000256" key="3">
    <source>
        <dbReference type="ARBA" id="ARBA00022777"/>
    </source>
</evidence>
<accession>A0ABR3B5P6</accession>
<evidence type="ECO:0000313" key="8">
    <source>
        <dbReference type="Proteomes" id="UP001448207"/>
    </source>
</evidence>
<evidence type="ECO:0000259" key="6">
    <source>
        <dbReference type="PROSITE" id="PS50011"/>
    </source>
</evidence>
<comment type="similarity">
    <text evidence="5">Belongs to the protein kinase superfamily. Ser/Thr protein kinase family. GCN2 subfamily.</text>
</comment>
<gene>
    <name evidence="7" type="ORF">J3Q64DRAFT_1636175</name>
</gene>
<dbReference type="PANTHER" id="PTHR11042">
    <property type="entry name" value="EUKARYOTIC TRANSLATION INITIATION FACTOR 2-ALPHA KINASE EIF2-ALPHA KINASE -RELATED"/>
    <property type="match status" value="1"/>
</dbReference>
<feature type="domain" description="Protein kinase" evidence="6">
    <location>
        <begin position="1"/>
        <end position="174"/>
    </location>
</feature>
<comment type="caution">
    <text evidence="7">The sequence shown here is derived from an EMBL/GenBank/DDBJ whole genome shotgun (WGS) entry which is preliminary data.</text>
</comment>
<evidence type="ECO:0000256" key="1">
    <source>
        <dbReference type="ARBA" id="ARBA00022679"/>
    </source>
</evidence>
<dbReference type="InterPro" id="IPR008271">
    <property type="entry name" value="Ser/Thr_kinase_AS"/>
</dbReference>
<protein>
    <submittedName>
        <fullName evidence="7">Kinase-like domain-containing protein</fullName>
    </submittedName>
</protein>
<evidence type="ECO:0000256" key="5">
    <source>
        <dbReference type="ARBA" id="ARBA00037982"/>
    </source>
</evidence>
<dbReference type="SUPFAM" id="SSF56112">
    <property type="entry name" value="Protein kinase-like (PK-like)"/>
    <property type="match status" value="1"/>
</dbReference>
<keyword evidence="8" id="KW-1185">Reference proteome</keyword>
<name>A0ABR3B5P6_PHYBL</name>
<reference evidence="7 8" key="1">
    <citation type="submission" date="2024-04" db="EMBL/GenBank/DDBJ databases">
        <title>Symmetric and asymmetric DNA N6-adenine methylation regulates different biological responses in Mucorales.</title>
        <authorList>
            <consortium name="Lawrence Berkeley National Laboratory"/>
            <person name="Lax C."/>
            <person name="Mondo S.J."/>
            <person name="Osorio-Concepcion M."/>
            <person name="Muszewska A."/>
            <person name="Corrochano-Luque M."/>
            <person name="Gutierrez G."/>
            <person name="Riley R."/>
            <person name="Lipzen A."/>
            <person name="Guo J."/>
            <person name="Hundley H."/>
            <person name="Amirebrahimi M."/>
            <person name="Ng V."/>
            <person name="Lorenzo-Gutierrez D."/>
            <person name="Binder U."/>
            <person name="Yang J."/>
            <person name="Song Y."/>
            <person name="Canovas D."/>
            <person name="Navarro E."/>
            <person name="Freitag M."/>
            <person name="Gabaldon T."/>
            <person name="Grigoriev I.V."/>
            <person name="Corrochano L.M."/>
            <person name="Nicolas F.E."/>
            <person name="Garre V."/>
        </authorList>
    </citation>
    <scope>NUCLEOTIDE SEQUENCE [LARGE SCALE GENOMIC DNA]</scope>
    <source>
        <strain evidence="7 8">L51</strain>
    </source>
</reference>
<dbReference type="InterPro" id="IPR000719">
    <property type="entry name" value="Prot_kinase_dom"/>
</dbReference>
<dbReference type="InterPro" id="IPR011009">
    <property type="entry name" value="Kinase-like_dom_sf"/>
</dbReference>
<keyword evidence="2" id="KW-0547">Nucleotide-binding</keyword>